<feature type="compositionally biased region" description="Low complexity" evidence="1">
    <location>
        <begin position="88"/>
        <end position="106"/>
    </location>
</feature>
<dbReference type="AlphaFoldDB" id="A0A7S4APD2"/>
<accession>A0A7S4APD2</accession>
<feature type="region of interest" description="Disordered" evidence="1">
    <location>
        <begin position="76"/>
        <end position="106"/>
    </location>
</feature>
<protein>
    <submittedName>
        <fullName evidence="2">Uncharacterized protein</fullName>
    </submittedName>
</protein>
<dbReference type="EMBL" id="HBIX01021711">
    <property type="protein sequence ID" value="CAE0722454.1"/>
    <property type="molecule type" value="Transcribed_RNA"/>
</dbReference>
<evidence type="ECO:0000256" key="1">
    <source>
        <dbReference type="SAM" id="MobiDB-lite"/>
    </source>
</evidence>
<gene>
    <name evidence="2" type="ORF">PAUS00366_LOCUS15209</name>
</gene>
<name>A0A7S4APD2_9STRA</name>
<proteinExistence type="predicted"/>
<reference evidence="2" key="1">
    <citation type="submission" date="2021-01" db="EMBL/GenBank/DDBJ databases">
        <authorList>
            <person name="Corre E."/>
            <person name="Pelletier E."/>
            <person name="Niang G."/>
            <person name="Scheremetjew M."/>
            <person name="Finn R."/>
            <person name="Kale V."/>
            <person name="Holt S."/>
            <person name="Cochrane G."/>
            <person name="Meng A."/>
            <person name="Brown T."/>
            <person name="Cohen L."/>
        </authorList>
    </citation>
    <scope>NUCLEOTIDE SEQUENCE</scope>
    <source>
        <strain evidence="2">10249 10 AB</strain>
    </source>
</reference>
<sequence length="140" mass="15638">MFKDIDKRYKQFKEHYTMHLQNLVLDVEPKKHQPQAHVVASHGDMIAHMQGTMQSMVEKQNELHDQYAHIVESSYATQGRTGPPSVVATASTSNNTGTSSNSANTVAPTMSYNDVQEMIKKALQSVFAGVQTNNPYQNNE</sequence>
<evidence type="ECO:0000313" key="2">
    <source>
        <dbReference type="EMBL" id="CAE0722454.1"/>
    </source>
</evidence>
<organism evidence="2">
    <name type="scientific">Pseudo-nitzschia australis</name>
    <dbReference type="NCBI Taxonomy" id="44445"/>
    <lineage>
        <taxon>Eukaryota</taxon>
        <taxon>Sar</taxon>
        <taxon>Stramenopiles</taxon>
        <taxon>Ochrophyta</taxon>
        <taxon>Bacillariophyta</taxon>
        <taxon>Bacillariophyceae</taxon>
        <taxon>Bacillariophycidae</taxon>
        <taxon>Bacillariales</taxon>
        <taxon>Bacillariaceae</taxon>
        <taxon>Pseudo-nitzschia</taxon>
    </lineage>
</organism>